<feature type="region of interest" description="Disordered" evidence="1">
    <location>
        <begin position="289"/>
        <end position="327"/>
    </location>
</feature>
<dbReference type="PROSITE" id="PS50090">
    <property type="entry name" value="MYB_LIKE"/>
    <property type="match status" value="1"/>
</dbReference>
<dbReference type="InterPro" id="IPR001005">
    <property type="entry name" value="SANT/Myb"/>
</dbReference>
<dbReference type="SMART" id="SM00717">
    <property type="entry name" value="SANT"/>
    <property type="match status" value="1"/>
</dbReference>
<reference evidence="3 4" key="1">
    <citation type="journal article" date="2019" name="Mol. Biol. Evol.">
        <title>Blast fungal genomes show frequent chromosomal changes, gene gains and losses, and effector gene turnover.</title>
        <authorList>
            <person name="Gomez Luciano L.B."/>
            <person name="Jason Tsai I."/>
            <person name="Chuma I."/>
            <person name="Tosa Y."/>
            <person name="Chen Y.H."/>
            <person name="Li J.Y."/>
            <person name="Li M.Y."/>
            <person name="Jade Lu M.Y."/>
            <person name="Nakayashiki H."/>
            <person name="Li W.H."/>
        </authorList>
    </citation>
    <scope>NUCLEOTIDE SEQUENCE [LARGE SCALE GENOMIC DNA]</scope>
    <source>
        <strain evidence="3">MZ5-1-6</strain>
    </source>
</reference>
<dbReference type="CDD" id="cd00167">
    <property type="entry name" value="SANT"/>
    <property type="match status" value="1"/>
</dbReference>
<feature type="region of interest" description="Disordered" evidence="1">
    <location>
        <begin position="207"/>
        <end position="256"/>
    </location>
</feature>
<dbReference type="AlphaFoldDB" id="A0A4P7NB63"/>
<evidence type="ECO:0000256" key="1">
    <source>
        <dbReference type="SAM" id="MobiDB-lite"/>
    </source>
</evidence>
<gene>
    <name evidence="3" type="ORF">PoMZ_03608</name>
</gene>
<name>A0A4P7NB63_PYROR</name>
<organism evidence="3 4">
    <name type="scientific">Pyricularia oryzae</name>
    <name type="common">Rice blast fungus</name>
    <name type="synonym">Magnaporthe oryzae</name>
    <dbReference type="NCBI Taxonomy" id="318829"/>
    <lineage>
        <taxon>Eukaryota</taxon>
        <taxon>Fungi</taxon>
        <taxon>Dikarya</taxon>
        <taxon>Ascomycota</taxon>
        <taxon>Pezizomycotina</taxon>
        <taxon>Sordariomycetes</taxon>
        <taxon>Sordariomycetidae</taxon>
        <taxon>Magnaporthales</taxon>
        <taxon>Pyriculariaceae</taxon>
        <taxon>Pyricularia</taxon>
    </lineage>
</organism>
<dbReference type="Pfam" id="PF13921">
    <property type="entry name" value="Myb_DNA-bind_6"/>
    <property type="match status" value="1"/>
</dbReference>
<dbReference type="EMBL" id="CP034206">
    <property type="protein sequence ID" value="QBZ58651.1"/>
    <property type="molecule type" value="Genomic_DNA"/>
</dbReference>
<evidence type="ECO:0000259" key="2">
    <source>
        <dbReference type="PROSITE" id="PS50090"/>
    </source>
</evidence>
<evidence type="ECO:0000313" key="4">
    <source>
        <dbReference type="Proteomes" id="UP000294847"/>
    </source>
</evidence>
<evidence type="ECO:0000313" key="3">
    <source>
        <dbReference type="EMBL" id="QBZ58651.1"/>
    </source>
</evidence>
<feature type="region of interest" description="Disordered" evidence="1">
    <location>
        <begin position="75"/>
        <end position="102"/>
    </location>
</feature>
<protein>
    <recommendedName>
        <fullName evidence="2">Myb-like domain-containing protein</fullName>
    </recommendedName>
</protein>
<proteinExistence type="predicted"/>
<accession>A0A4P7NB63</accession>
<sequence>MPKITRQSHNHLRYTANPLAMPASISTTTSQMAYYNGRSNSNMAAAASYYEPLSAAHTQPPMTLPSFDPYAVAPPPPPPISIPGNNFSHGLPTPSHPHRASSGAWTAEEDQTLLAARAQGLNWSSIQSTHFPSKTSNACRKRHERLMERRGADDWDARKLERLAQEYMKVRKEIWQPLARITGEKWNVVEQKIMANGIKNLQSAARHAARRERADAGHSSAAYDDDSGVSGMTPLDDQELQYSSPSSAGISAGGSTGGSAYGAVTAAMHHPNTTAYANHNGYYVSHNQHQHQHHHGYSNSVSSTHTAGYTQNPAEDSHSPSPYLGHGQRLPSVEMGIGSLIHRGSGSGHHGV</sequence>
<dbReference type="InterPro" id="IPR009057">
    <property type="entry name" value="Homeodomain-like_sf"/>
</dbReference>
<feature type="compositionally biased region" description="Polar residues" evidence="1">
    <location>
        <begin position="297"/>
        <end position="314"/>
    </location>
</feature>
<dbReference type="Proteomes" id="UP000294847">
    <property type="component" value="Chromosome 3"/>
</dbReference>
<feature type="domain" description="Myb-like" evidence="2">
    <location>
        <begin position="97"/>
        <end position="147"/>
    </location>
</feature>
<dbReference type="Gene3D" id="1.10.10.60">
    <property type="entry name" value="Homeodomain-like"/>
    <property type="match status" value="1"/>
</dbReference>
<dbReference type="SUPFAM" id="SSF46689">
    <property type="entry name" value="Homeodomain-like"/>
    <property type="match status" value="1"/>
</dbReference>